<dbReference type="Proteomes" id="UP000034785">
    <property type="component" value="Unassembled WGS sequence"/>
</dbReference>
<gene>
    <name evidence="1" type="ORF">UV41_C0006G0036</name>
</gene>
<dbReference type="PANTHER" id="PTHR12993">
    <property type="entry name" value="N-ACETYLGLUCOSAMINYL-PHOSPHATIDYLINOSITOL DE-N-ACETYLASE-RELATED"/>
    <property type="match status" value="1"/>
</dbReference>
<dbReference type="SUPFAM" id="SSF102588">
    <property type="entry name" value="LmbE-like"/>
    <property type="match status" value="1"/>
</dbReference>
<dbReference type="Gene3D" id="3.40.50.10320">
    <property type="entry name" value="LmbE-like"/>
    <property type="match status" value="1"/>
</dbReference>
<comment type="caution">
    <text evidence="1">The sequence shown here is derived from an EMBL/GenBank/DDBJ whole genome shotgun (WGS) entry which is preliminary data.</text>
</comment>
<evidence type="ECO:0008006" key="3">
    <source>
        <dbReference type="Google" id="ProtNLM"/>
    </source>
</evidence>
<dbReference type="AlphaFoldDB" id="A0A0G1BD42"/>
<proteinExistence type="predicted"/>
<sequence length="253" mass="28598">MFLERLSILIDSLLGFGYYLRMAKIVLGVCAHPDDLEFGCGGSIAKWVSEGATAYFLVLTDGSKGSEDPNITPEELKVIRRSEQEEAAKILGVKENFFLDYIDGELENNLELRKKIVRVIRQIKPDVVITMDPSFLYDAKMGFINHPDHRACGQATLDAIFPFARNAKTFPELLEEGLFSHNVKEVLLVNFQNMNYFVDITDEMETKLEAILAHKSQVDNPEEIQGFMRKAGKMLGKKINVEYAEGFVKINPN</sequence>
<dbReference type="InterPro" id="IPR003737">
    <property type="entry name" value="GlcNAc_PI_deacetylase-related"/>
</dbReference>
<dbReference type="EMBL" id="LCEJ01000006">
    <property type="protein sequence ID" value="KKS71084.1"/>
    <property type="molecule type" value="Genomic_DNA"/>
</dbReference>
<evidence type="ECO:0000313" key="2">
    <source>
        <dbReference type="Proteomes" id="UP000034785"/>
    </source>
</evidence>
<dbReference type="Pfam" id="PF02585">
    <property type="entry name" value="PIG-L"/>
    <property type="match status" value="1"/>
</dbReference>
<dbReference type="InterPro" id="IPR024078">
    <property type="entry name" value="LmbE-like_dom_sf"/>
</dbReference>
<protein>
    <recommendedName>
        <fullName evidence="3">LmbE family protein</fullName>
    </recommendedName>
</protein>
<dbReference type="GO" id="GO:0016811">
    <property type="term" value="F:hydrolase activity, acting on carbon-nitrogen (but not peptide) bonds, in linear amides"/>
    <property type="evidence" value="ECO:0007669"/>
    <property type="project" value="TreeGrafter"/>
</dbReference>
<organism evidence="1 2">
    <name type="scientific">Candidatus Daviesbacteria bacterium GW2011_GWA2_42_7</name>
    <dbReference type="NCBI Taxonomy" id="1618425"/>
    <lineage>
        <taxon>Bacteria</taxon>
        <taxon>Candidatus Daviesiibacteriota</taxon>
    </lineage>
</organism>
<accession>A0A0G1BD42</accession>
<dbReference type="PANTHER" id="PTHR12993:SF28">
    <property type="entry name" value="LMBE FAMILY PROTEIN"/>
    <property type="match status" value="1"/>
</dbReference>
<name>A0A0G1BD42_9BACT</name>
<evidence type="ECO:0000313" key="1">
    <source>
        <dbReference type="EMBL" id="KKS71084.1"/>
    </source>
</evidence>
<reference evidence="1 2" key="1">
    <citation type="journal article" date="2015" name="Nature">
        <title>rRNA introns, odd ribosomes, and small enigmatic genomes across a large radiation of phyla.</title>
        <authorList>
            <person name="Brown C.T."/>
            <person name="Hug L.A."/>
            <person name="Thomas B.C."/>
            <person name="Sharon I."/>
            <person name="Castelle C.J."/>
            <person name="Singh A."/>
            <person name="Wilkins M.J."/>
            <person name="Williams K.H."/>
            <person name="Banfield J.F."/>
        </authorList>
    </citation>
    <scope>NUCLEOTIDE SEQUENCE [LARGE SCALE GENOMIC DNA]</scope>
</reference>